<feature type="compositionally biased region" description="Acidic residues" evidence="1">
    <location>
        <begin position="18"/>
        <end position="27"/>
    </location>
</feature>
<dbReference type="Proteomes" id="UP001165633">
    <property type="component" value="Unassembled WGS sequence"/>
</dbReference>
<gene>
    <name evidence="2" type="ORF">NQF87_08645</name>
</gene>
<keyword evidence="3" id="KW-1185">Reference proteome</keyword>
<dbReference type="EMBL" id="JANIDV010000013">
    <property type="protein sequence ID" value="MCX5617029.1"/>
    <property type="molecule type" value="Genomic_DNA"/>
</dbReference>
<comment type="caution">
    <text evidence="2">The sequence shown here is derived from an EMBL/GenBank/DDBJ whole genome shotgun (WGS) entry which is preliminary data.</text>
</comment>
<sequence length="199" mass="21493">KDDEADNAENAETTAENETTEATDGMDEMLAAMKSAMEKSGCSQEQIDACLSACRSTGGSMDNENTAPNSGVPEKKVEDKDDAEEERKREMATDRAIKKALAADRAMRRSADDARRLVRPLVGEVHGMDRAPDIYRYALRQSGMAMDSLDGVNEAGLKALVNSRVRSVHAAYEPAMAHDSAATSILSDLGITKLPRILS</sequence>
<protein>
    <submittedName>
        <fullName evidence="2">Uncharacterized protein</fullName>
    </submittedName>
</protein>
<accession>A0ABT3WFB0</accession>
<feature type="compositionally biased region" description="Basic and acidic residues" evidence="1">
    <location>
        <begin position="73"/>
        <end position="92"/>
    </location>
</feature>
<evidence type="ECO:0000256" key="1">
    <source>
        <dbReference type="SAM" id="MobiDB-lite"/>
    </source>
</evidence>
<proteinExistence type="predicted"/>
<feature type="region of interest" description="Disordered" evidence="1">
    <location>
        <begin position="54"/>
        <end position="92"/>
    </location>
</feature>
<evidence type="ECO:0000313" key="2">
    <source>
        <dbReference type="EMBL" id="MCX5617029.1"/>
    </source>
</evidence>
<organism evidence="2 3">
    <name type="scientific">Bombella dulcis</name>
    <dbReference type="NCBI Taxonomy" id="2967339"/>
    <lineage>
        <taxon>Bacteria</taxon>
        <taxon>Pseudomonadati</taxon>
        <taxon>Pseudomonadota</taxon>
        <taxon>Alphaproteobacteria</taxon>
        <taxon>Acetobacterales</taxon>
        <taxon>Acetobacteraceae</taxon>
        <taxon>Bombella</taxon>
    </lineage>
</organism>
<reference evidence="2" key="1">
    <citation type="submission" date="2022-07" db="EMBL/GenBank/DDBJ databases">
        <title>Bombella genomes.</title>
        <authorList>
            <person name="Harer L."/>
            <person name="Styblova S."/>
            <person name="Ehrmann M."/>
        </authorList>
    </citation>
    <scope>NUCLEOTIDE SEQUENCE</scope>
    <source>
        <strain evidence="2">TMW 2.2559</strain>
    </source>
</reference>
<feature type="compositionally biased region" description="Polar residues" evidence="1">
    <location>
        <begin position="54"/>
        <end position="69"/>
    </location>
</feature>
<feature type="region of interest" description="Disordered" evidence="1">
    <location>
        <begin position="1"/>
        <end position="29"/>
    </location>
</feature>
<evidence type="ECO:0000313" key="3">
    <source>
        <dbReference type="Proteomes" id="UP001165633"/>
    </source>
</evidence>
<name>A0ABT3WFB0_9PROT</name>
<feature type="non-terminal residue" evidence="2">
    <location>
        <position position="1"/>
    </location>
</feature>